<evidence type="ECO:0000313" key="13">
    <source>
        <dbReference type="Proteomes" id="UP000694701"/>
    </source>
</evidence>
<protein>
    <recommendedName>
        <fullName evidence="3">Dynein regulatory complex protein 9</fullName>
    </recommendedName>
    <alternativeName>
        <fullName evidence="9">IQ domain-containing protein G</fullName>
    </alternativeName>
</protein>
<feature type="compositionally biased region" description="Basic residues" evidence="11">
    <location>
        <begin position="306"/>
        <end position="321"/>
    </location>
</feature>
<keyword evidence="10" id="KW-0175">Coiled coil</keyword>
<gene>
    <name evidence="12" type="primary">iqcg</name>
</gene>
<evidence type="ECO:0000256" key="2">
    <source>
        <dbReference type="ARBA" id="ARBA00008222"/>
    </source>
</evidence>
<evidence type="ECO:0000256" key="8">
    <source>
        <dbReference type="ARBA" id="ARBA00023273"/>
    </source>
</evidence>
<dbReference type="InterPro" id="IPR000048">
    <property type="entry name" value="IQ_motif_EF-hand-BS"/>
</dbReference>
<evidence type="ECO:0000256" key="5">
    <source>
        <dbReference type="ARBA" id="ARBA00022846"/>
    </source>
</evidence>
<feature type="coiled-coil region" evidence="10">
    <location>
        <begin position="193"/>
        <end position="287"/>
    </location>
</feature>
<evidence type="ECO:0000256" key="4">
    <source>
        <dbReference type="ARBA" id="ARBA00022490"/>
    </source>
</evidence>
<dbReference type="GO" id="GO:0007288">
    <property type="term" value="P:sperm axoneme assembly"/>
    <property type="evidence" value="ECO:0007669"/>
    <property type="project" value="TreeGrafter"/>
</dbReference>
<dbReference type="InterPro" id="IPR042618">
    <property type="entry name" value="IQCG"/>
</dbReference>
<name>A0A8C2CGG5_CYPCA</name>
<feature type="region of interest" description="Disordered" evidence="11">
    <location>
        <begin position="295"/>
        <end position="321"/>
    </location>
</feature>
<dbReference type="Gene3D" id="1.20.5.190">
    <property type="match status" value="1"/>
</dbReference>
<dbReference type="Proteomes" id="UP000694701">
    <property type="component" value="Unplaced"/>
</dbReference>
<dbReference type="Ensembl" id="ENSCCRT00020012355.1">
    <property type="protein sequence ID" value="ENSCCRP00020011156.1"/>
    <property type="gene ID" value="ENSCCRG00020005651.1"/>
</dbReference>
<dbReference type="PANTHER" id="PTHR14871:SF1">
    <property type="entry name" value="DYNEIN REGULATORY COMPLEX PROTEIN 9"/>
    <property type="match status" value="1"/>
</dbReference>
<keyword evidence="8" id="KW-0966">Cell projection</keyword>
<evidence type="ECO:0000256" key="10">
    <source>
        <dbReference type="SAM" id="Coils"/>
    </source>
</evidence>
<dbReference type="CDD" id="cd23766">
    <property type="entry name" value="IQCG"/>
    <property type="match status" value="1"/>
</dbReference>
<keyword evidence="4" id="KW-0963">Cytoplasm</keyword>
<keyword evidence="6" id="KW-0969">Cilium</keyword>
<evidence type="ECO:0000256" key="7">
    <source>
        <dbReference type="ARBA" id="ARBA00023212"/>
    </source>
</evidence>
<evidence type="ECO:0000256" key="9">
    <source>
        <dbReference type="ARBA" id="ARBA00032183"/>
    </source>
</evidence>
<comment type="subcellular location">
    <subcellularLocation>
        <location evidence="1">Cytoplasm</location>
        <location evidence="1">Cytoskeleton</location>
        <location evidence="1">Flagellum axoneme</location>
    </subcellularLocation>
</comment>
<evidence type="ECO:0000256" key="6">
    <source>
        <dbReference type="ARBA" id="ARBA00023069"/>
    </source>
</evidence>
<reference evidence="12" key="1">
    <citation type="submission" date="2025-08" db="UniProtKB">
        <authorList>
            <consortium name="Ensembl"/>
        </authorList>
    </citation>
    <scope>IDENTIFICATION</scope>
</reference>
<accession>A0A8C2CGG5</accession>
<dbReference type="SMART" id="SM00015">
    <property type="entry name" value="IQ"/>
    <property type="match status" value="1"/>
</dbReference>
<dbReference type="PANTHER" id="PTHR14871">
    <property type="entry name" value="DYNEIN REGULATORY COMPLEX PROTEIN 9"/>
    <property type="match status" value="1"/>
</dbReference>
<evidence type="ECO:0000256" key="1">
    <source>
        <dbReference type="ARBA" id="ARBA00004611"/>
    </source>
</evidence>
<keyword evidence="5" id="KW-0282">Flagellum</keyword>
<keyword evidence="7" id="KW-0206">Cytoskeleton</keyword>
<dbReference type="PROSITE" id="PS50096">
    <property type="entry name" value="IQ"/>
    <property type="match status" value="1"/>
</dbReference>
<dbReference type="Pfam" id="PF00612">
    <property type="entry name" value="IQ"/>
    <property type="match status" value="1"/>
</dbReference>
<organism evidence="12 13">
    <name type="scientific">Cyprinus carpio</name>
    <name type="common">Common carp</name>
    <dbReference type="NCBI Taxonomy" id="7962"/>
    <lineage>
        <taxon>Eukaryota</taxon>
        <taxon>Metazoa</taxon>
        <taxon>Chordata</taxon>
        <taxon>Craniata</taxon>
        <taxon>Vertebrata</taxon>
        <taxon>Euteleostomi</taxon>
        <taxon>Actinopterygii</taxon>
        <taxon>Neopterygii</taxon>
        <taxon>Teleostei</taxon>
        <taxon>Ostariophysi</taxon>
        <taxon>Cypriniformes</taxon>
        <taxon>Cyprinidae</taxon>
        <taxon>Cyprininae</taxon>
        <taxon>Cyprinus</taxon>
    </lineage>
</organism>
<dbReference type="AlphaFoldDB" id="A0A8C2CGG5"/>
<evidence type="ECO:0000256" key="3">
    <source>
        <dbReference type="ARBA" id="ARBA00013738"/>
    </source>
</evidence>
<dbReference type="GO" id="GO:0036126">
    <property type="term" value="C:sperm flagellum"/>
    <property type="evidence" value="ECO:0007669"/>
    <property type="project" value="TreeGrafter"/>
</dbReference>
<evidence type="ECO:0000256" key="11">
    <source>
        <dbReference type="SAM" id="MobiDB-lite"/>
    </source>
</evidence>
<proteinExistence type="inferred from homology"/>
<evidence type="ECO:0000313" key="12">
    <source>
        <dbReference type="Ensembl" id="ENSCCRP00020011156.1"/>
    </source>
</evidence>
<dbReference type="GO" id="GO:0005737">
    <property type="term" value="C:cytoplasm"/>
    <property type="evidence" value="ECO:0007669"/>
    <property type="project" value="TreeGrafter"/>
</dbReference>
<comment type="similarity">
    <text evidence="2">Belongs to the DRC9 family.</text>
</comment>
<sequence>MMSVDVLRACAVLQDCADQLAVLGNIIHPGADTQRTELHLKTARLMAGSSLSDFTGELHQSQKHLSIQERLFTPDNLAKVQKDRQFVSDVINGLMVDLQEKNSFQSLFSAVEEQRKKKAQLLDIINREEEGRLRIKALQKELLDIHKQKTDECVRLEELVAYLRDQVQDIRVRSNRQGKFVNSCAEQLVCQGLKVNSQKEKELEDEVGNLQEKLQFWIQRYEKDMEKKEQEITGLQNKRNVSQARIQELSKKCRDMQEVIIEDRTEKERLRAQLEKEQRERDAATKIQAWWRGTLVRKGLGSPKKDKSKSKGGKKGKKKKK</sequence>